<proteinExistence type="evidence at transcript level"/>
<protein>
    <submittedName>
        <fullName evidence="1">Uncharacterized protein</fullName>
    </submittedName>
</protein>
<sequence>TEGCHDIKSCQSVTRYGSGLIPAACALVGAVVTYTMKLYDPTTKSLLEPLLA</sequence>
<reference evidence="1" key="2">
    <citation type="journal article" date="2010" name="J. Exp. Bot.">
        <title>Identification of a Mg-protoporphyrin IX monomethyl ester cyclase homologue, EaZIP, differentially expressed in variegated Epipremnum aureum 'Golden Pothos' is achieved through a unique method of comparative study using tissue regenerated plants.</title>
        <authorList>
            <person name="Hung C.Y."/>
            <person name="Sun Y.H."/>
            <person name="Chen J."/>
            <person name="Darlington D.E."/>
            <person name="Williams A.L."/>
            <person name="Burkey K.O."/>
            <person name="Xie J."/>
        </authorList>
    </citation>
    <scope>NUCLEOTIDE SEQUENCE</scope>
</reference>
<accession>D2SSQ2</accession>
<feature type="non-terminal residue" evidence="1">
    <location>
        <position position="1"/>
    </location>
</feature>
<dbReference type="EMBL" id="FJ666050">
    <property type="protein sequence ID" value="ACX54452.1"/>
    <property type="molecule type" value="mRNA"/>
</dbReference>
<name>D2SSQ2_9ARAE</name>
<reference evidence="1" key="1">
    <citation type="submission" date="2009-01" db="EMBL/GenBank/DDBJ databases">
        <authorList>
            <person name="Hung C.-Y."/>
            <person name="Xie J."/>
        </authorList>
    </citation>
    <scope>NUCLEOTIDE SEQUENCE</scope>
</reference>
<evidence type="ECO:0000313" key="1">
    <source>
        <dbReference type="EMBL" id="ACX54452.1"/>
    </source>
</evidence>
<dbReference type="AlphaFoldDB" id="D2SSQ2"/>
<organism evidence="1">
    <name type="scientific">Epipremnum aureum</name>
    <dbReference type="NCBI Taxonomy" id="78380"/>
    <lineage>
        <taxon>Eukaryota</taxon>
        <taxon>Viridiplantae</taxon>
        <taxon>Streptophyta</taxon>
        <taxon>Embryophyta</taxon>
        <taxon>Tracheophyta</taxon>
        <taxon>Spermatophyta</taxon>
        <taxon>Magnoliopsida</taxon>
        <taxon>Liliopsida</taxon>
        <taxon>Araceae</taxon>
        <taxon>Pothoideae</taxon>
        <taxon>Monstereae</taxon>
        <taxon>Epipremnum</taxon>
    </lineage>
</organism>